<comment type="subcellular location">
    <subcellularLocation>
        <location evidence="1">Membrane</location>
        <topology evidence="1">Multi-pass membrane protein</topology>
    </subcellularLocation>
</comment>
<keyword evidence="3 5" id="KW-1133">Transmembrane helix</keyword>
<dbReference type="SUPFAM" id="SSF161111">
    <property type="entry name" value="Cation efflux protein transmembrane domain-like"/>
    <property type="match status" value="1"/>
</dbReference>
<dbReference type="GO" id="GO:0016020">
    <property type="term" value="C:membrane"/>
    <property type="evidence" value="ECO:0007669"/>
    <property type="project" value="UniProtKB-SubCell"/>
</dbReference>
<evidence type="ECO:0000256" key="3">
    <source>
        <dbReference type="ARBA" id="ARBA00022989"/>
    </source>
</evidence>
<evidence type="ECO:0000256" key="1">
    <source>
        <dbReference type="ARBA" id="ARBA00004141"/>
    </source>
</evidence>
<dbReference type="Gene3D" id="1.20.1510.10">
    <property type="entry name" value="Cation efflux protein transmembrane domain"/>
    <property type="match status" value="1"/>
</dbReference>
<evidence type="ECO:0000256" key="2">
    <source>
        <dbReference type="ARBA" id="ARBA00022692"/>
    </source>
</evidence>
<dbReference type="InterPro" id="IPR027469">
    <property type="entry name" value="Cation_efflux_TMD_sf"/>
</dbReference>
<comment type="caution">
    <text evidence="7">The sequence shown here is derived from an EMBL/GenBank/DDBJ whole genome shotgun (WGS) entry which is preliminary data.</text>
</comment>
<dbReference type="EMBL" id="BARW01012904">
    <property type="protein sequence ID" value="GAI74256.1"/>
    <property type="molecule type" value="Genomic_DNA"/>
</dbReference>
<keyword evidence="2 5" id="KW-0812">Transmembrane</keyword>
<feature type="non-terminal residue" evidence="7">
    <location>
        <position position="77"/>
    </location>
</feature>
<keyword evidence="4 5" id="KW-0472">Membrane</keyword>
<accession>X1S534</accession>
<reference evidence="7" key="1">
    <citation type="journal article" date="2014" name="Front. Microbiol.">
        <title>High frequency of phylogenetically diverse reductive dehalogenase-homologous genes in deep subseafloor sedimentary metagenomes.</title>
        <authorList>
            <person name="Kawai M."/>
            <person name="Futagami T."/>
            <person name="Toyoda A."/>
            <person name="Takaki Y."/>
            <person name="Nishi S."/>
            <person name="Hori S."/>
            <person name="Arai W."/>
            <person name="Tsubouchi T."/>
            <person name="Morono Y."/>
            <person name="Uchiyama I."/>
            <person name="Ito T."/>
            <person name="Fujiyama A."/>
            <person name="Inagaki F."/>
            <person name="Takami H."/>
        </authorList>
    </citation>
    <scope>NUCLEOTIDE SEQUENCE</scope>
    <source>
        <strain evidence="7">Expedition CK06-06</strain>
    </source>
</reference>
<feature type="domain" description="Cation efflux protein transmembrane" evidence="6">
    <location>
        <begin position="7"/>
        <end position="76"/>
    </location>
</feature>
<name>X1S534_9ZZZZ</name>
<gene>
    <name evidence="7" type="ORF">S12H4_24015</name>
</gene>
<evidence type="ECO:0000259" key="6">
    <source>
        <dbReference type="Pfam" id="PF01545"/>
    </source>
</evidence>
<organism evidence="7">
    <name type="scientific">marine sediment metagenome</name>
    <dbReference type="NCBI Taxonomy" id="412755"/>
    <lineage>
        <taxon>unclassified sequences</taxon>
        <taxon>metagenomes</taxon>
        <taxon>ecological metagenomes</taxon>
    </lineage>
</organism>
<sequence>MATHCENEKHHFGHARIETLASAIVGLALIATALCLGIKAIWNIYHHTEYHPTWLALVGAGVSIALKEALYHYTIRT</sequence>
<evidence type="ECO:0000256" key="5">
    <source>
        <dbReference type="SAM" id="Phobius"/>
    </source>
</evidence>
<protein>
    <recommendedName>
        <fullName evidence="6">Cation efflux protein transmembrane domain-containing protein</fullName>
    </recommendedName>
</protein>
<dbReference type="AlphaFoldDB" id="X1S534"/>
<dbReference type="InterPro" id="IPR058533">
    <property type="entry name" value="Cation_efflux_TM"/>
</dbReference>
<dbReference type="GO" id="GO:0008324">
    <property type="term" value="F:monoatomic cation transmembrane transporter activity"/>
    <property type="evidence" value="ECO:0007669"/>
    <property type="project" value="InterPro"/>
</dbReference>
<dbReference type="Pfam" id="PF01545">
    <property type="entry name" value="Cation_efflux"/>
    <property type="match status" value="1"/>
</dbReference>
<evidence type="ECO:0000313" key="7">
    <source>
        <dbReference type="EMBL" id="GAI74256.1"/>
    </source>
</evidence>
<evidence type="ECO:0000256" key="4">
    <source>
        <dbReference type="ARBA" id="ARBA00023136"/>
    </source>
</evidence>
<feature type="transmembrane region" description="Helical" evidence="5">
    <location>
        <begin position="20"/>
        <end position="42"/>
    </location>
</feature>
<feature type="transmembrane region" description="Helical" evidence="5">
    <location>
        <begin position="54"/>
        <end position="73"/>
    </location>
</feature>
<proteinExistence type="predicted"/>